<dbReference type="EMBL" id="CP025611">
    <property type="protein sequence ID" value="AUN29468.1"/>
    <property type="molecule type" value="Genomic_DNA"/>
</dbReference>
<dbReference type="SUPFAM" id="SSF56349">
    <property type="entry name" value="DNA breaking-rejoining enzymes"/>
    <property type="match status" value="1"/>
</dbReference>
<dbReference type="InterPro" id="IPR013762">
    <property type="entry name" value="Integrase-like_cat_sf"/>
</dbReference>
<dbReference type="GO" id="GO:0015074">
    <property type="term" value="P:DNA integration"/>
    <property type="evidence" value="ECO:0007669"/>
    <property type="project" value="InterPro"/>
</dbReference>
<dbReference type="KEGG" id="ncb:C0V82_03875"/>
<dbReference type="Gene3D" id="1.10.443.10">
    <property type="entry name" value="Intergrase catalytic core"/>
    <property type="match status" value="1"/>
</dbReference>
<sequence>MTTVVHFVPNAQATAEANLAALIKIAKPLLKAYPEVLSWEENNWDLRGTVQVSGIGDSRVAAAFTSFDSARKSQGQPKAVSGWMSEPFRSFAKAYFLYTRALVGKVQLAHLMASLRVLEKALIETHGDSAIHRVTPVICNRAVELIRERFEEATAYRVGCALERLAGFMVENRLANPFKWNCQIRRPREIRTRVGKAADEARSASMPSQAALEALPRCFNIAVEPRDIIASSVAALLCTAPDRIGEVFGLRANCEVEEIHKGKPIYGLRWLPEKGAEPMVKWIAPTMVEVAKAAIAKLREVSRPAREIAAWYEQHPDQIYLPRGTEYLRTKKYLLLEEVTQILGLAGIQATRSWVNGNNVPTYDPPTGKRSKRVRFDELQSAVLAKLPKGFPVIDKRTGLKYSEALIVVRQNEMHAQRGTILCLVEPVTTGHINDALGGKEATESMFDRFGFTESDGSRIKVHSHQFRHWLNTLAHRGGMSQLDIAKWSGRKDIRQNQDYNHMAPEEFLAMARDLTIDDKHLFGGLAELVAKAPISRDEFMMLEYPTAHVTELGFCVHDFTALPCEKHRDCVQCNEHICVKGDGAKTARIKEQLALAEAQLEQAKKAAAEGYYGAERWQEHHQATVDRLRILVGILDDPAVPAGSLIRLTNPKEFSPIRLAVQDRMLIEGPDNETFNDLQDLLGGD</sequence>
<evidence type="ECO:0000313" key="2">
    <source>
        <dbReference type="Proteomes" id="UP000234752"/>
    </source>
</evidence>
<dbReference type="Proteomes" id="UP000234752">
    <property type="component" value="Chromosome eg_1"/>
</dbReference>
<keyword evidence="2" id="KW-1185">Reference proteome</keyword>
<dbReference type="AlphaFoldDB" id="A0A2K9N8K3"/>
<evidence type="ECO:0000313" key="1">
    <source>
        <dbReference type="EMBL" id="AUN29468.1"/>
    </source>
</evidence>
<dbReference type="InterPro" id="IPR011010">
    <property type="entry name" value="DNA_brk_join_enz"/>
</dbReference>
<dbReference type="RefSeq" id="WP_102111198.1">
    <property type="nucleotide sequence ID" value="NZ_BMGN01000004.1"/>
</dbReference>
<dbReference type="GO" id="GO:0003677">
    <property type="term" value="F:DNA binding"/>
    <property type="evidence" value="ECO:0007669"/>
    <property type="project" value="InterPro"/>
</dbReference>
<accession>A0A2K9N8K3</accession>
<gene>
    <name evidence="1" type="ORF">C0V82_03875</name>
</gene>
<dbReference type="GO" id="GO:0006310">
    <property type="term" value="P:DNA recombination"/>
    <property type="evidence" value="ECO:0007669"/>
    <property type="project" value="InterPro"/>
</dbReference>
<proteinExistence type="predicted"/>
<organism evidence="1 2">
    <name type="scientific">Niveispirillum cyanobacteriorum</name>
    <dbReference type="NCBI Taxonomy" id="1612173"/>
    <lineage>
        <taxon>Bacteria</taxon>
        <taxon>Pseudomonadati</taxon>
        <taxon>Pseudomonadota</taxon>
        <taxon>Alphaproteobacteria</taxon>
        <taxon>Rhodospirillales</taxon>
        <taxon>Azospirillaceae</taxon>
        <taxon>Niveispirillum</taxon>
    </lineage>
</organism>
<reference evidence="1 2" key="1">
    <citation type="submission" date="2017-12" db="EMBL/GenBank/DDBJ databases">
        <title>Genomes of bacteria within cyanobacterial aggregates.</title>
        <authorList>
            <person name="Cai H."/>
        </authorList>
    </citation>
    <scope>NUCLEOTIDE SEQUENCE [LARGE SCALE GENOMIC DNA]</scope>
    <source>
        <strain evidence="1 2">TH16</strain>
    </source>
</reference>
<name>A0A2K9N8K3_9PROT</name>
<protein>
    <submittedName>
        <fullName evidence="1">Integrase</fullName>
    </submittedName>
</protein>
<dbReference type="OrthoDB" id="7876241at2"/>